<accession>A0A6N1NQ00</accession>
<proteinExistence type="inferred from homology"/>
<dbReference type="RefSeq" id="YP_010782573.1">
    <property type="nucleotide sequence ID" value="NC_075039.1"/>
</dbReference>
<organism evidence="2">
    <name type="scientific">Tupanvirus soda lake</name>
    <dbReference type="NCBI Taxonomy" id="2126985"/>
    <lineage>
        <taxon>Viruses</taxon>
        <taxon>Varidnaviria</taxon>
        <taxon>Bamfordvirae</taxon>
        <taxon>Nucleocytoviricota</taxon>
        <taxon>Megaviricetes</taxon>
        <taxon>Imitervirales</taxon>
        <taxon>Mimiviridae</taxon>
        <taxon>Megamimivirinae</taxon>
        <taxon>Tupanvirus</taxon>
        <taxon>Tupanvirus salinum</taxon>
    </lineage>
</organism>
<dbReference type="GeneID" id="80519337"/>
<protein>
    <submittedName>
        <fullName evidence="2">Uncharacterized protein</fullName>
    </submittedName>
</protein>
<dbReference type="Pfam" id="PF19165">
    <property type="entry name" value="DUF5847"/>
    <property type="match status" value="1"/>
</dbReference>
<dbReference type="EMBL" id="KY523104">
    <property type="protein sequence ID" value="QKU35890.1"/>
    <property type="molecule type" value="Genomic_DNA"/>
</dbReference>
<reference evidence="2" key="1">
    <citation type="submission" date="2017-01" db="EMBL/GenBank/DDBJ databases">
        <authorList>
            <person name="Assis F.L."/>
            <person name="Abrahao J.S."/>
            <person name="Silva L."/>
            <person name="Khalil J.B."/>
            <person name="Rodrigues R."/>
            <person name="Silva L.S."/>
            <person name="Arantes T."/>
            <person name="Boratto P."/>
            <person name="Andrade M."/>
            <person name="Kroon E.G."/>
            <person name="Ribeiro B."/>
            <person name="Bergier I."/>
            <person name="Seligmann H."/>
            <person name="Ghigo E."/>
            <person name="Colson P."/>
            <person name="Levasseur A."/>
            <person name="Raoult D."/>
            <person name="Scola B.L."/>
        </authorList>
    </citation>
    <scope>NUCLEOTIDE SEQUENCE</scope>
    <source>
        <strain evidence="2">Soda lake</strain>
    </source>
</reference>
<sequence>MSTSQSKTNLNSKSMFDENVKEISGPVNVIRMEGVVHGIKKVIYLFLDWHEIIYFQTECTNVFSKDLNKYLAENFHKLNGSQITYDFFMEVRPTDIFPPPQKEIEFRNKKNIYLWQVIKLFSSAFSYDREKDTVKISDVFKNVRLHYLDIRDYLKYHIMDLVESIYYTSLEFMHHGNIHLEYLSKIINTLGNAKKNIDDTAAILKSNPKLESDKKVPIIKPYAGFESQTIEHLVAKIKSAYNYGDIRDKLIPYYNDYVKELDNLSKKISDAIQKFTEYGDFINANNGKLMKYQTLNDYGFGVHPTDIRTMITDIVNTSDIILLNTIKTFARITDIYFLRRFLDKKYITNAIVYSGAAHSETYVKILSAKFGFKITHIAFSPIQNLELLNKEIFTRASKNEDITLFLNPSYLYQCSDITSFPDNFL</sequence>
<evidence type="ECO:0000256" key="1">
    <source>
        <dbReference type="ARBA" id="ARBA00023598"/>
    </source>
</evidence>
<name>A0A6N1NQ00_9VIRU</name>
<evidence type="ECO:0000313" key="2">
    <source>
        <dbReference type="EMBL" id="QKU35890.1"/>
    </source>
</evidence>
<comment type="similarity">
    <text evidence="1">Belongs to the mimivirus R160 family.</text>
</comment>
<dbReference type="InterPro" id="IPR043885">
    <property type="entry name" value="DUF5847"/>
</dbReference>
<reference evidence="2" key="2">
    <citation type="journal article" date="2018" name="Nat. Commun.">
        <title>Tailed giant Tupanvirus possesses the most complete translational apparatus of the known virosphere.</title>
        <authorList>
            <person name="Abrahao J."/>
            <person name="Silva L."/>
            <person name="Silva L.S."/>
            <person name="Khalil J.Y.B."/>
            <person name="Rodrigues R."/>
            <person name="Arantes T."/>
            <person name="Assis F."/>
            <person name="Boratto P."/>
            <person name="Andrade M."/>
            <person name="Kroon E.G."/>
            <person name="Ribeiro B."/>
            <person name="Bergier I."/>
            <person name="Seligmann H."/>
            <person name="Ghigo E."/>
            <person name="Colson P."/>
            <person name="Levasseur A."/>
            <person name="Kroemer G."/>
            <person name="Raoult D."/>
            <person name="La Scola B."/>
        </authorList>
    </citation>
    <scope>NUCLEOTIDE SEQUENCE [LARGE SCALE GENOMIC DNA]</scope>
    <source>
        <strain evidence="2">Soda lake</strain>
    </source>
</reference>
<dbReference type="KEGG" id="vg:80519337"/>